<dbReference type="AlphaFoldDB" id="E8R7U6"/>
<dbReference type="KEGG" id="dmu:Desmu_0253"/>
<evidence type="ECO:0000313" key="2">
    <source>
        <dbReference type="Proteomes" id="UP000001068"/>
    </source>
</evidence>
<dbReference type="GeneID" id="10152945"/>
<dbReference type="Proteomes" id="UP000001068">
    <property type="component" value="Chromosome"/>
</dbReference>
<dbReference type="EMBL" id="CP002363">
    <property type="protein sequence ID" value="ADV64572.1"/>
    <property type="molecule type" value="Genomic_DNA"/>
</dbReference>
<organism evidence="1 2">
    <name type="scientific">Desulfurococcus mucosus (strain ATCC 35584 / DSM 2162 / JCM 9187 / O7/1)</name>
    <dbReference type="NCBI Taxonomy" id="765177"/>
    <lineage>
        <taxon>Archaea</taxon>
        <taxon>Thermoproteota</taxon>
        <taxon>Thermoprotei</taxon>
        <taxon>Desulfurococcales</taxon>
        <taxon>Desulfurococcaceae</taxon>
        <taxon>Desulfurococcus</taxon>
    </lineage>
</organism>
<dbReference type="RefSeq" id="WP_013561794.1">
    <property type="nucleotide sequence ID" value="NC_014961.1"/>
</dbReference>
<keyword evidence="2" id="KW-1185">Reference proteome</keyword>
<accession>E8R7U6</accession>
<protein>
    <submittedName>
        <fullName evidence="1">Uncharacterized protein</fullName>
    </submittedName>
</protein>
<evidence type="ECO:0000313" key="1">
    <source>
        <dbReference type="EMBL" id="ADV64572.1"/>
    </source>
</evidence>
<name>E8R7U6_DESM0</name>
<dbReference type="STRING" id="765177.Desmu_0253"/>
<reference evidence="1 2" key="2">
    <citation type="journal article" date="2011" name="Stand. Genomic Sci.">
        <title>Complete genome sequence of Desulfurococcus mucosus type strain (O7/1).</title>
        <authorList>
            <person name="Wirth R."/>
            <person name="Chertkov O."/>
            <person name="Held B."/>
            <person name="Lapidus A."/>
            <person name="Nolan M."/>
            <person name="Lucas S."/>
            <person name="Hammon N."/>
            <person name="Deshpande S."/>
            <person name="Cheng J.F."/>
            <person name="Tapia R."/>
            <person name="Han C."/>
            <person name="Goodwin L."/>
            <person name="Pitluck S."/>
            <person name="Liolios K."/>
            <person name="Ioanna P."/>
            <person name="Ivanova N."/>
            <person name="Mavromatis K."/>
            <person name="Mikhailova N."/>
            <person name="Pati A."/>
            <person name="Chen A."/>
            <person name="Palaniappan K."/>
            <person name="Land M."/>
            <person name="Hauser L."/>
            <person name="Chang Y.J."/>
            <person name="Jeffries C.D."/>
            <person name="Bilek Y."/>
            <person name="Hader T."/>
            <person name="Rohde M."/>
            <person name="Spring S."/>
            <person name="Sikorski J."/>
            <person name="Goker M."/>
            <person name="Woyke T."/>
            <person name="Bristow J."/>
            <person name="Eisen J.A."/>
            <person name="Markowitz V."/>
            <person name="Hugenholtz P."/>
            <person name="Kyrpides N.C."/>
            <person name="Klenk H.P."/>
        </authorList>
    </citation>
    <scope>NUCLEOTIDE SEQUENCE [LARGE SCALE GENOMIC DNA]</scope>
    <source>
        <strain evidence="2">ATCC 35584 / DSM 2162 / JCM 9187 / O7/1</strain>
    </source>
</reference>
<gene>
    <name evidence="1" type="ordered locus">Desmu_0253</name>
</gene>
<proteinExistence type="predicted"/>
<reference evidence="2" key="1">
    <citation type="submission" date="2010-11" db="EMBL/GenBank/DDBJ databases">
        <title>The complete genome of Desulfurococcus mucosus DSM 2162.</title>
        <authorList>
            <consortium name="US DOE Joint Genome Institute (JGI-PGF)"/>
            <person name="Lucas S."/>
            <person name="Copeland A."/>
            <person name="Lapidus A."/>
            <person name="Bruce D."/>
            <person name="Goodwin L."/>
            <person name="Pitluck S."/>
            <person name="Kyrpides N."/>
            <person name="Mavromatis K."/>
            <person name="Pagani I."/>
            <person name="Ivanova N."/>
            <person name="Ovchinnikova G."/>
            <person name="Chertkov O."/>
            <person name="Held B."/>
            <person name="Brettin T."/>
            <person name="Detter J.C."/>
            <person name="Tapia R."/>
            <person name="Han C."/>
            <person name="Land M."/>
            <person name="Hauser L."/>
            <person name="Markowitz V."/>
            <person name="Cheng J.-F."/>
            <person name="Hugenholtz P."/>
            <person name="Woyke T."/>
            <person name="Wu D."/>
            <person name="Wirth R."/>
            <person name="Bilek Y."/>
            <person name="Hader T."/>
            <person name="Klenk H.-P."/>
            <person name="Eisen J.A."/>
        </authorList>
    </citation>
    <scope>NUCLEOTIDE SEQUENCE [LARGE SCALE GENOMIC DNA]</scope>
    <source>
        <strain evidence="2">ATCC 35584 / DSM 2162 / JCM 9187 / O7/1</strain>
    </source>
</reference>
<sequence>MGKPKDLIVKWLDEAEAEMNKRPVDLGGGETEYMILLEVGRRHGVEPLDDVCDLPEDVKEKIADVFDVDPDTLNDEEGCREFMDLVIRWDPDANRGWLGLWRLGDTIVVVAAEYNDEKVELEYGVLT</sequence>
<dbReference type="HOGENOM" id="CLU_1965452_0_0_2"/>